<dbReference type="Pfam" id="PF00512">
    <property type="entry name" value="HisKA"/>
    <property type="match status" value="1"/>
</dbReference>
<feature type="transmembrane region" description="Helical" evidence="7">
    <location>
        <begin position="204"/>
        <end position="222"/>
    </location>
</feature>
<comment type="catalytic activity">
    <reaction evidence="1">
        <text>ATP + protein L-histidine = ADP + protein N-phospho-L-histidine.</text>
        <dbReference type="EC" id="2.7.13.3"/>
    </reaction>
</comment>
<dbReference type="SMART" id="SM00387">
    <property type="entry name" value="HATPase_c"/>
    <property type="match status" value="1"/>
</dbReference>
<organism evidence="9">
    <name type="scientific">Methylobacterium bullatum</name>
    <dbReference type="NCBI Taxonomy" id="570505"/>
    <lineage>
        <taxon>Bacteria</taxon>
        <taxon>Pseudomonadati</taxon>
        <taxon>Pseudomonadota</taxon>
        <taxon>Alphaproteobacteria</taxon>
        <taxon>Hyphomicrobiales</taxon>
        <taxon>Methylobacteriaceae</taxon>
        <taxon>Methylobacterium</taxon>
    </lineage>
</organism>
<dbReference type="PROSITE" id="PS50109">
    <property type="entry name" value="HIS_KIN"/>
    <property type="match status" value="1"/>
</dbReference>
<dbReference type="SMART" id="SM00388">
    <property type="entry name" value="HisKA"/>
    <property type="match status" value="1"/>
</dbReference>
<dbReference type="PRINTS" id="PR00344">
    <property type="entry name" value="BCTRLSENSOR"/>
</dbReference>
<evidence type="ECO:0000259" key="8">
    <source>
        <dbReference type="PROSITE" id="PS50109"/>
    </source>
</evidence>
<dbReference type="InterPro" id="IPR003661">
    <property type="entry name" value="HisK_dim/P_dom"/>
</dbReference>
<accession>A0A679IS09</accession>
<evidence type="ECO:0000256" key="4">
    <source>
        <dbReference type="ARBA" id="ARBA00022679"/>
    </source>
</evidence>
<keyword evidence="7" id="KW-1133">Transmembrane helix</keyword>
<reference evidence="9" key="1">
    <citation type="submission" date="2019-12" db="EMBL/GenBank/DDBJ databases">
        <authorList>
            <person name="Cremers G."/>
        </authorList>
    </citation>
    <scope>NUCLEOTIDE SEQUENCE</scope>
    <source>
        <strain evidence="9">Mbul1</strain>
    </source>
</reference>
<evidence type="ECO:0000256" key="5">
    <source>
        <dbReference type="ARBA" id="ARBA00022777"/>
    </source>
</evidence>
<dbReference type="GO" id="GO:0009927">
    <property type="term" value="F:histidine phosphotransfer kinase activity"/>
    <property type="evidence" value="ECO:0007669"/>
    <property type="project" value="TreeGrafter"/>
</dbReference>
<dbReference type="Gene3D" id="3.30.565.10">
    <property type="entry name" value="Histidine kinase-like ATPase, C-terminal domain"/>
    <property type="match status" value="1"/>
</dbReference>
<name>A0A679IS09_9HYPH</name>
<dbReference type="InterPro" id="IPR004358">
    <property type="entry name" value="Sig_transdc_His_kin-like_C"/>
</dbReference>
<feature type="transmembrane region" description="Helical" evidence="7">
    <location>
        <begin position="252"/>
        <end position="273"/>
    </location>
</feature>
<sequence length="571" mass="61912">MQRRVARRGWARFGDKCHDRVRSFLTYRAQIRRVAASTGHGPSDRRFSSQKILKTVMSDLTAEMVQRGRGPSAPESARRRKVARDIRSARERLTSANGLERAFDYELIRIYAEYRSGAGLTHAVLGLLIAGASSLWVPVPIALSWVVCLLCGVGLSMGLTKHFLRQPADSVSVRRWRSAFMLSEIVQSASWALMVLVAAPSARIFVLFGLVIVAAVAAMLAATLPAAAAAALLPLILAALSLLAFSQDMDTIMLVTMVVGSQIFFMGLARRVYASAVGALKSQAEKDAIFIELEQAKANSDEARRRAEEANLAKSRFLATMSHELRTPLNAILGFSEVMKNEVFGAHIAPSYKEYAGDIHDSGMHLLNLINEILDLSRIEAGRYELNEEAIQLAHAVDECRHMVALRARGKGQAFHEFIDPDMPRIWADERALRQIVLNLLSNAVKFTPPGGDITIKVGWTASGGQYVSVKDSGPGIPEDELGTVMSSFGRGSLAIKTAEQGSGLGLPIVKGLVDLHNGNFHLKSKPREGTEVVVIFPASRVMDTLPALNLSTEATSSADMGGGRSAARAA</sequence>
<feature type="domain" description="Histidine kinase" evidence="8">
    <location>
        <begin position="320"/>
        <end position="541"/>
    </location>
</feature>
<dbReference type="InterPro" id="IPR036097">
    <property type="entry name" value="HisK_dim/P_sf"/>
</dbReference>
<dbReference type="AlphaFoldDB" id="A0A679IS09"/>
<dbReference type="SUPFAM" id="SSF47384">
    <property type="entry name" value="Homodimeric domain of signal transducing histidine kinase"/>
    <property type="match status" value="1"/>
</dbReference>
<keyword evidence="4 9" id="KW-0808">Transferase</keyword>
<feature type="transmembrane region" description="Helical" evidence="7">
    <location>
        <begin position="117"/>
        <end position="136"/>
    </location>
</feature>
<dbReference type="GO" id="GO:0000155">
    <property type="term" value="F:phosphorelay sensor kinase activity"/>
    <property type="evidence" value="ECO:0007669"/>
    <property type="project" value="InterPro"/>
</dbReference>
<dbReference type="SUPFAM" id="SSF55874">
    <property type="entry name" value="ATPase domain of HSP90 chaperone/DNA topoisomerase II/histidine kinase"/>
    <property type="match status" value="1"/>
</dbReference>
<evidence type="ECO:0000256" key="1">
    <source>
        <dbReference type="ARBA" id="ARBA00000085"/>
    </source>
</evidence>
<dbReference type="PANTHER" id="PTHR43047:SF72">
    <property type="entry name" value="OSMOSENSING HISTIDINE PROTEIN KINASE SLN1"/>
    <property type="match status" value="1"/>
</dbReference>
<feature type="transmembrane region" description="Helical" evidence="7">
    <location>
        <begin position="229"/>
        <end position="246"/>
    </location>
</feature>
<dbReference type="InterPro" id="IPR036890">
    <property type="entry name" value="HATPase_C_sf"/>
</dbReference>
<dbReference type="Gene3D" id="1.10.287.130">
    <property type="match status" value="1"/>
</dbReference>
<gene>
    <name evidence="9" type="primary">pleC_1</name>
    <name evidence="9" type="ORF">MBUL_00128</name>
</gene>
<dbReference type="GO" id="GO:0005886">
    <property type="term" value="C:plasma membrane"/>
    <property type="evidence" value="ECO:0007669"/>
    <property type="project" value="TreeGrafter"/>
</dbReference>
<keyword evidence="6" id="KW-0175">Coiled coil</keyword>
<dbReference type="EC" id="2.7.13.3" evidence="2"/>
<protein>
    <recommendedName>
        <fullName evidence="2">histidine kinase</fullName>
        <ecNumber evidence="2">2.7.13.3</ecNumber>
    </recommendedName>
</protein>
<dbReference type="CDD" id="cd00082">
    <property type="entry name" value="HisKA"/>
    <property type="match status" value="1"/>
</dbReference>
<dbReference type="EMBL" id="LR743504">
    <property type="protein sequence ID" value="CAA2099398.1"/>
    <property type="molecule type" value="Genomic_DNA"/>
</dbReference>
<evidence type="ECO:0000256" key="3">
    <source>
        <dbReference type="ARBA" id="ARBA00022553"/>
    </source>
</evidence>
<feature type="transmembrane region" description="Helical" evidence="7">
    <location>
        <begin position="142"/>
        <end position="159"/>
    </location>
</feature>
<keyword evidence="5" id="KW-0418">Kinase</keyword>
<evidence type="ECO:0000256" key="2">
    <source>
        <dbReference type="ARBA" id="ARBA00012438"/>
    </source>
</evidence>
<dbReference type="Pfam" id="PF02518">
    <property type="entry name" value="HATPase_c"/>
    <property type="match status" value="1"/>
</dbReference>
<evidence type="ECO:0000256" key="7">
    <source>
        <dbReference type="SAM" id="Phobius"/>
    </source>
</evidence>
<dbReference type="InterPro" id="IPR005467">
    <property type="entry name" value="His_kinase_dom"/>
</dbReference>
<dbReference type="PANTHER" id="PTHR43047">
    <property type="entry name" value="TWO-COMPONENT HISTIDINE PROTEIN KINASE"/>
    <property type="match status" value="1"/>
</dbReference>
<keyword evidence="3" id="KW-0597">Phosphoprotein</keyword>
<proteinExistence type="predicted"/>
<feature type="coiled-coil region" evidence="6">
    <location>
        <begin position="286"/>
        <end position="313"/>
    </location>
</feature>
<evidence type="ECO:0000313" key="9">
    <source>
        <dbReference type="EMBL" id="CAA2099398.1"/>
    </source>
</evidence>
<keyword evidence="7" id="KW-0472">Membrane</keyword>
<keyword evidence="7" id="KW-0812">Transmembrane</keyword>
<evidence type="ECO:0000256" key="6">
    <source>
        <dbReference type="SAM" id="Coils"/>
    </source>
</evidence>
<dbReference type="InterPro" id="IPR003594">
    <property type="entry name" value="HATPase_dom"/>
</dbReference>